<dbReference type="Proteomes" id="UP001322277">
    <property type="component" value="Chromosome 9"/>
</dbReference>
<reference evidence="3" key="1">
    <citation type="journal article" date="2023" name="bioRxiv">
        <title>Complete genome of the Medicago anthracnose fungus, Colletotrichum destructivum, reveals a mini-chromosome-like region within a core chromosome.</title>
        <authorList>
            <person name="Lapalu N."/>
            <person name="Simon A."/>
            <person name="Lu A."/>
            <person name="Plaumann P.-L."/>
            <person name="Amselem J."/>
            <person name="Pigne S."/>
            <person name="Auger A."/>
            <person name="Koch C."/>
            <person name="Dallery J.-F."/>
            <person name="O'Connell R.J."/>
        </authorList>
    </citation>
    <scope>NUCLEOTIDE SEQUENCE [LARGE SCALE GENOMIC DNA]</scope>
    <source>
        <strain evidence="3">CBS 520.97</strain>
    </source>
</reference>
<dbReference type="RefSeq" id="XP_062786253.1">
    <property type="nucleotide sequence ID" value="XM_062930202.1"/>
</dbReference>
<name>A0AAX4J0J2_9PEZI</name>
<dbReference type="GeneID" id="87950546"/>
<proteinExistence type="predicted"/>
<dbReference type="AlphaFoldDB" id="A0AAX4J0J2"/>
<evidence type="ECO:0008006" key="4">
    <source>
        <dbReference type="Google" id="ProtNLM"/>
    </source>
</evidence>
<evidence type="ECO:0000313" key="3">
    <source>
        <dbReference type="Proteomes" id="UP001322277"/>
    </source>
</evidence>
<evidence type="ECO:0000313" key="2">
    <source>
        <dbReference type="EMBL" id="WQF89032.1"/>
    </source>
</evidence>
<protein>
    <recommendedName>
        <fullName evidence="4">Secreted protein</fullName>
    </recommendedName>
</protein>
<sequence>MTLIFYMIHALHSLTTYTSAVEPTLDRTLQHCGLILRFLRLVLPPASVLYKRQANSPLTASTPKLHGKRSHTTYRGPKIPSALGVGLSGIFKDHERVFLGRQALGRQTSRVFTSGNRVDSLPHLNIPSGCRSAIGGKRYRIVPLAMPSGMIRLRFIAGVCLHKYTTTGGGHD</sequence>
<evidence type="ECO:0000256" key="1">
    <source>
        <dbReference type="SAM" id="SignalP"/>
    </source>
</evidence>
<keyword evidence="1" id="KW-0732">Signal</keyword>
<keyword evidence="3" id="KW-1185">Reference proteome</keyword>
<feature type="chain" id="PRO_5043870114" description="Secreted protein" evidence="1">
    <location>
        <begin position="21"/>
        <end position="172"/>
    </location>
</feature>
<dbReference type="KEGG" id="cdet:87950546"/>
<organism evidence="2 3">
    <name type="scientific">Colletotrichum destructivum</name>
    <dbReference type="NCBI Taxonomy" id="34406"/>
    <lineage>
        <taxon>Eukaryota</taxon>
        <taxon>Fungi</taxon>
        <taxon>Dikarya</taxon>
        <taxon>Ascomycota</taxon>
        <taxon>Pezizomycotina</taxon>
        <taxon>Sordariomycetes</taxon>
        <taxon>Hypocreomycetidae</taxon>
        <taxon>Glomerellales</taxon>
        <taxon>Glomerellaceae</taxon>
        <taxon>Colletotrichum</taxon>
        <taxon>Colletotrichum destructivum species complex</taxon>
    </lineage>
</organism>
<feature type="signal peptide" evidence="1">
    <location>
        <begin position="1"/>
        <end position="20"/>
    </location>
</feature>
<accession>A0AAX4J0J2</accession>
<dbReference type="EMBL" id="CP137313">
    <property type="protein sequence ID" value="WQF89032.1"/>
    <property type="molecule type" value="Genomic_DNA"/>
</dbReference>
<gene>
    <name evidence="2" type="ORF">CDEST_14046</name>
</gene>